<evidence type="ECO:0000256" key="4">
    <source>
        <dbReference type="ARBA" id="ARBA00022475"/>
    </source>
</evidence>
<comment type="function">
    <text evidence="9">Role in flagellar biosynthesis.</text>
</comment>
<feature type="transmembrane region" description="Helical" evidence="9">
    <location>
        <begin position="50"/>
        <end position="70"/>
    </location>
</feature>
<gene>
    <name evidence="9 10" type="primary">fliQ</name>
    <name evidence="10" type="ORF">VA613_05120</name>
</gene>
<evidence type="ECO:0000256" key="9">
    <source>
        <dbReference type="RuleBase" id="RU364090"/>
    </source>
</evidence>
<keyword evidence="10" id="KW-0966">Cell projection</keyword>
<proteinExistence type="inferred from homology"/>
<evidence type="ECO:0000256" key="2">
    <source>
        <dbReference type="ARBA" id="ARBA00006156"/>
    </source>
</evidence>
<evidence type="ECO:0000256" key="1">
    <source>
        <dbReference type="ARBA" id="ARBA00004651"/>
    </source>
</evidence>
<evidence type="ECO:0000256" key="6">
    <source>
        <dbReference type="ARBA" id="ARBA00022989"/>
    </source>
</evidence>
<keyword evidence="11" id="KW-1185">Reference proteome</keyword>
<keyword evidence="6 9" id="KW-1133">Transmembrane helix</keyword>
<dbReference type="PRINTS" id="PR00952">
    <property type="entry name" value="TYPE3IMQPROT"/>
</dbReference>
<dbReference type="PANTHER" id="PTHR34040">
    <property type="entry name" value="FLAGELLAR BIOSYNTHETIC PROTEIN FLIQ"/>
    <property type="match status" value="1"/>
</dbReference>
<dbReference type="PANTHER" id="PTHR34040:SF2">
    <property type="entry name" value="FLAGELLAR BIOSYNTHETIC PROTEIN FLIQ"/>
    <property type="match status" value="1"/>
</dbReference>
<evidence type="ECO:0000256" key="5">
    <source>
        <dbReference type="ARBA" id="ARBA00022692"/>
    </source>
</evidence>
<evidence type="ECO:0000256" key="8">
    <source>
        <dbReference type="ARBA" id="ARBA00023143"/>
    </source>
</evidence>
<comment type="subcellular location">
    <subcellularLocation>
        <location evidence="1 9">Cell membrane</location>
        <topology evidence="1">Multi-pass membrane protein</topology>
    </subcellularLocation>
    <subcellularLocation>
        <location evidence="9">Bacterial flagellum basal body</location>
    </subcellularLocation>
</comment>
<organism evidence="10 11">
    <name type="scientific">Thiobacillus sedimenti</name>
    <dbReference type="NCBI Taxonomy" id="3110231"/>
    <lineage>
        <taxon>Bacteria</taxon>
        <taxon>Pseudomonadati</taxon>
        <taxon>Pseudomonadota</taxon>
        <taxon>Betaproteobacteria</taxon>
        <taxon>Nitrosomonadales</taxon>
        <taxon>Thiobacillaceae</taxon>
        <taxon>Thiobacillus</taxon>
    </lineage>
</organism>
<dbReference type="NCBIfam" id="TIGR01402">
    <property type="entry name" value="fliQ"/>
    <property type="match status" value="1"/>
</dbReference>
<evidence type="ECO:0000313" key="11">
    <source>
        <dbReference type="Proteomes" id="UP001334732"/>
    </source>
</evidence>
<keyword evidence="10" id="KW-0969">Cilium</keyword>
<keyword evidence="5 9" id="KW-0812">Transmembrane</keyword>
<reference evidence="10 11" key="1">
    <citation type="submission" date="2023-12" db="EMBL/GenBank/DDBJ databases">
        <title>Thiobacillus sedimentum sp. nov., a chemolithoautotrophic sulfur-oxidizing bacterium isolated from freshwater sediment.</title>
        <authorList>
            <person name="Luo J."/>
            <person name="Dai C."/>
        </authorList>
    </citation>
    <scope>NUCLEOTIDE SEQUENCE [LARGE SCALE GENOMIC DNA]</scope>
    <source>
        <strain evidence="10 11">SCUT-2</strain>
    </source>
</reference>
<evidence type="ECO:0000256" key="3">
    <source>
        <dbReference type="ARBA" id="ARBA00021718"/>
    </source>
</evidence>
<keyword evidence="4 9" id="KW-1003">Cell membrane</keyword>
<evidence type="ECO:0000256" key="7">
    <source>
        <dbReference type="ARBA" id="ARBA00023136"/>
    </source>
</evidence>
<dbReference type="EMBL" id="CP141769">
    <property type="protein sequence ID" value="WRS40251.1"/>
    <property type="molecule type" value="Genomic_DNA"/>
</dbReference>
<keyword evidence="8 9" id="KW-0975">Bacterial flagellum</keyword>
<comment type="similarity">
    <text evidence="2 9">Belongs to the FliQ/MopD/SpaQ family.</text>
</comment>
<dbReference type="PIRSF" id="PIRSF004669">
    <property type="entry name" value="FliQ"/>
    <property type="match status" value="1"/>
</dbReference>
<sequence length="89" mass="9527">MTPESVMTIGRTAMEMTILVASPVLLVTLVVGLLVSVFQAATQINDASLSFIPKIIAVLATFALAGPWMLTMMTDYMRRVLTDLPGVIG</sequence>
<dbReference type="RefSeq" id="WP_324780781.1">
    <property type="nucleotide sequence ID" value="NZ_CP141769.1"/>
</dbReference>
<dbReference type="InterPro" id="IPR002191">
    <property type="entry name" value="Bac_export_3"/>
</dbReference>
<dbReference type="InterPro" id="IPR006305">
    <property type="entry name" value="FliQ"/>
</dbReference>
<name>A0ABZ1CLV7_9PROT</name>
<evidence type="ECO:0000313" key="10">
    <source>
        <dbReference type="EMBL" id="WRS40251.1"/>
    </source>
</evidence>
<keyword evidence="10" id="KW-0282">Flagellum</keyword>
<protein>
    <recommendedName>
        <fullName evidence="3 9">Flagellar biosynthetic protein FliQ</fullName>
    </recommendedName>
</protein>
<dbReference type="Proteomes" id="UP001334732">
    <property type="component" value="Chromosome"/>
</dbReference>
<dbReference type="Pfam" id="PF01313">
    <property type="entry name" value="Bac_export_3"/>
    <property type="match status" value="1"/>
</dbReference>
<accession>A0ABZ1CLV7</accession>
<keyword evidence="7 9" id="KW-0472">Membrane</keyword>